<dbReference type="EMBL" id="JARPUR010000002">
    <property type="protein sequence ID" value="KAK4882046.1"/>
    <property type="molecule type" value="Genomic_DNA"/>
</dbReference>
<organism evidence="1 2">
    <name type="scientific">Aquatica leii</name>
    <dbReference type="NCBI Taxonomy" id="1421715"/>
    <lineage>
        <taxon>Eukaryota</taxon>
        <taxon>Metazoa</taxon>
        <taxon>Ecdysozoa</taxon>
        <taxon>Arthropoda</taxon>
        <taxon>Hexapoda</taxon>
        <taxon>Insecta</taxon>
        <taxon>Pterygota</taxon>
        <taxon>Neoptera</taxon>
        <taxon>Endopterygota</taxon>
        <taxon>Coleoptera</taxon>
        <taxon>Polyphaga</taxon>
        <taxon>Elateriformia</taxon>
        <taxon>Elateroidea</taxon>
        <taxon>Lampyridae</taxon>
        <taxon>Luciolinae</taxon>
        <taxon>Aquatica</taxon>
    </lineage>
</organism>
<dbReference type="Proteomes" id="UP001353858">
    <property type="component" value="Unassembled WGS sequence"/>
</dbReference>
<protein>
    <submittedName>
        <fullName evidence="1">Uncharacterized protein</fullName>
    </submittedName>
</protein>
<proteinExistence type="predicted"/>
<evidence type="ECO:0000313" key="2">
    <source>
        <dbReference type="Proteomes" id="UP001353858"/>
    </source>
</evidence>
<gene>
    <name evidence="1" type="ORF">RN001_005365</name>
</gene>
<reference evidence="2" key="1">
    <citation type="submission" date="2023-01" db="EMBL/GenBank/DDBJ databases">
        <title>Key to firefly adult light organ development and bioluminescence: homeobox transcription factors regulate luciferase expression and transportation to peroxisome.</title>
        <authorList>
            <person name="Fu X."/>
        </authorList>
    </citation>
    <scope>NUCLEOTIDE SEQUENCE [LARGE SCALE GENOMIC DNA]</scope>
</reference>
<name>A0AAN7SAJ4_9COLE</name>
<sequence length="76" mass="7896">MGEVSDGVSGVYGIVDVGGWWISGVHGIGVGGGFRSLGGVLEGILINSGRKLGRSFRVWESGDYHLILTTPLAPIL</sequence>
<keyword evidence="2" id="KW-1185">Reference proteome</keyword>
<evidence type="ECO:0000313" key="1">
    <source>
        <dbReference type="EMBL" id="KAK4882046.1"/>
    </source>
</evidence>
<accession>A0AAN7SAJ4</accession>
<comment type="caution">
    <text evidence="1">The sequence shown here is derived from an EMBL/GenBank/DDBJ whole genome shotgun (WGS) entry which is preliminary data.</text>
</comment>
<dbReference type="AlphaFoldDB" id="A0AAN7SAJ4"/>